<evidence type="ECO:0000313" key="9">
    <source>
        <dbReference type="Proteomes" id="UP000317318"/>
    </source>
</evidence>
<dbReference type="InterPro" id="IPR036097">
    <property type="entry name" value="HisK_dim/P_sf"/>
</dbReference>
<comment type="catalytic activity">
    <reaction evidence="1">
        <text>ATP + protein L-histidine = ADP + protein N-phospho-L-histidine.</text>
        <dbReference type="EC" id="2.7.13.3"/>
    </reaction>
</comment>
<proteinExistence type="predicted"/>
<dbReference type="PANTHER" id="PTHR42878">
    <property type="entry name" value="TWO-COMPONENT HISTIDINE KINASE"/>
    <property type="match status" value="1"/>
</dbReference>
<dbReference type="InterPro" id="IPR004358">
    <property type="entry name" value="Sig_transdc_His_kin-like_C"/>
</dbReference>
<name>A0A517QX08_9PLAN</name>
<dbReference type="Pfam" id="PF02518">
    <property type="entry name" value="HATPase_c"/>
    <property type="match status" value="1"/>
</dbReference>
<dbReference type="InterPro" id="IPR003661">
    <property type="entry name" value="HisK_dim/P_dom"/>
</dbReference>
<evidence type="ECO:0000256" key="4">
    <source>
        <dbReference type="ARBA" id="ARBA00022679"/>
    </source>
</evidence>
<evidence type="ECO:0000256" key="3">
    <source>
        <dbReference type="ARBA" id="ARBA00022553"/>
    </source>
</evidence>
<evidence type="ECO:0000256" key="2">
    <source>
        <dbReference type="ARBA" id="ARBA00012438"/>
    </source>
</evidence>
<feature type="domain" description="Histidine kinase" evidence="7">
    <location>
        <begin position="49"/>
        <end position="263"/>
    </location>
</feature>
<sequence length="299" mass="32579">MPHDIDSDHRMNAPLSTSGPARSSRGVGMRRLEDASIEQTAEFETFIRELLHDLRAPVRSVLGFSDALLADHGSSLNPAAADYVTRMIAAAERMERSLAAVREFIEAARINPKLEPVDCETIVRDAVSRFCVAEEVDPDQIVIESQSVVVIADRRTLSAALRPLLRNAVHFVAAEKVARIRIHFQKRDDVVRICVDDGGIGIPDEEAARIFEPFERLHGEEHFAGSGLGLATSRRAIGQLGGAAGYESISGGSRFWLELQIADGHDFSRSEMRSTSESATIASEDESAGSTANETDRGV</sequence>
<dbReference type="SUPFAM" id="SSF55874">
    <property type="entry name" value="ATPase domain of HSP90 chaperone/DNA topoisomerase II/histidine kinase"/>
    <property type="match status" value="1"/>
</dbReference>
<dbReference type="GO" id="GO:0030295">
    <property type="term" value="F:protein kinase activator activity"/>
    <property type="evidence" value="ECO:0007669"/>
    <property type="project" value="TreeGrafter"/>
</dbReference>
<dbReference type="InterPro" id="IPR005467">
    <property type="entry name" value="His_kinase_dom"/>
</dbReference>
<dbReference type="CDD" id="cd00075">
    <property type="entry name" value="HATPase"/>
    <property type="match status" value="1"/>
</dbReference>
<organism evidence="8 9">
    <name type="scientific">Stratiformator vulcanicus</name>
    <dbReference type="NCBI Taxonomy" id="2527980"/>
    <lineage>
        <taxon>Bacteria</taxon>
        <taxon>Pseudomonadati</taxon>
        <taxon>Planctomycetota</taxon>
        <taxon>Planctomycetia</taxon>
        <taxon>Planctomycetales</taxon>
        <taxon>Planctomycetaceae</taxon>
        <taxon>Stratiformator</taxon>
    </lineage>
</organism>
<dbReference type="PRINTS" id="PR00344">
    <property type="entry name" value="BCTRLSENSOR"/>
</dbReference>
<dbReference type="Gene3D" id="3.30.565.10">
    <property type="entry name" value="Histidine kinase-like ATPase, C-terminal domain"/>
    <property type="match status" value="1"/>
</dbReference>
<dbReference type="InterPro" id="IPR050351">
    <property type="entry name" value="BphY/WalK/GraS-like"/>
</dbReference>
<dbReference type="GO" id="GO:0000155">
    <property type="term" value="F:phosphorelay sensor kinase activity"/>
    <property type="evidence" value="ECO:0007669"/>
    <property type="project" value="InterPro"/>
</dbReference>
<dbReference type="EMBL" id="CP036268">
    <property type="protein sequence ID" value="QDT36123.1"/>
    <property type="molecule type" value="Genomic_DNA"/>
</dbReference>
<evidence type="ECO:0000313" key="8">
    <source>
        <dbReference type="EMBL" id="QDT36123.1"/>
    </source>
</evidence>
<keyword evidence="9" id="KW-1185">Reference proteome</keyword>
<dbReference type="GO" id="GO:0000156">
    <property type="term" value="F:phosphorelay response regulator activity"/>
    <property type="evidence" value="ECO:0007669"/>
    <property type="project" value="TreeGrafter"/>
</dbReference>
<evidence type="ECO:0000256" key="5">
    <source>
        <dbReference type="ARBA" id="ARBA00022777"/>
    </source>
</evidence>
<dbReference type="InterPro" id="IPR036890">
    <property type="entry name" value="HATPase_C_sf"/>
</dbReference>
<dbReference type="SMART" id="SM00387">
    <property type="entry name" value="HATPase_c"/>
    <property type="match status" value="1"/>
</dbReference>
<dbReference type="OrthoDB" id="9808408at2"/>
<dbReference type="KEGG" id="svp:Pan189_04780"/>
<feature type="compositionally biased region" description="Basic and acidic residues" evidence="6">
    <location>
        <begin position="1"/>
        <end position="11"/>
    </location>
</feature>
<gene>
    <name evidence="8" type="primary">cph1_1</name>
    <name evidence="8" type="ORF">Pan189_04780</name>
</gene>
<dbReference type="PANTHER" id="PTHR42878:SF15">
    <property type="entry name" value="BACTERIOPHYTOCHROME"/>
    <property type="match status" value="1"/>
</dbReference>
<evidence type="ECO:0000256" key="1">
    <source>
        <dbReference type="ARBA" id="ARBA00000085"/>
    </source>
</evidence>
<accession>A0A517QX08</accession>
<protein>
    <recommendedName>
        <fullName evidence="2">histidine kinase</fullName>
        <ecNumber evidence="2">2.7.13.3</ecNumber>
    </recommendedName>
</protein>
<keyword evidence="5" id="KW-0418">Kinase</keyword>
<feature type="region of interest" description="Disordered" evidence="6">
    <location>
        <begin position="268"/>
        <end position="299"/>
    </location>
</feature>
<feature type="region of interest" description="Disordered" evidence="6">
    <location>
        <begin position="1"/>
        <end position="30"/>
    </location>
</feature>
<dbReference type="Gene3D" id="1.10.287.130">
    <property type="match status" value="1"/>
</dbReference>
<evidence type="ECO:0000256" key="6">
    <source>
        <dbReference type="SAM" id="MobiDB-lite"/>
    </source>
</evidence>
<dbReference type="SUPFAM" id="SSF47384">
    <property type="entry name" value="Homodimeric domain of signal transducing histidine kinase"/>
    <property type="match status" value="1"/>
</dbReference>
<dbReference type="InterPro" id="IPR003594">
    <property type="entry name" value="HATPase_dom"/>
</dbReference>
<dbReference type="PROSITE" id="PS50109">
    <property type="entry name" value="HIS_KIN"/>
    <property type="match status" value="1"/>
</dbReference>
<dbReference type="AlphaFoldDB" id="A0A517QX08"/>
<dbReference type="Pfam" id="PF00512">
    <property type="entry name" value="HisKA"/>
    <property type="match status" value="1"/>
</dbReference>
<dbReference type="GO" id="GO:0007234">
    <property type="term" value="P:osmosensory signaling via phosphorelay pathway"/>
    <property type="evidence" value="ECO:0007669"/>
    <property type="project" value="TreeGrafter"/>
</dbReference>
<keyword evidence="4 8" id="KW-0808">Transferase</keyword>
<dbReference type="EC" id="2.7.13.3" evidence="2"/>
<keyword evidence="3" id="KW-0597">Phosphoprotein</keyword>
<dbReference type="Proteomes" id="UP000317318">
    <property type="component" value="Chromosome"/>
</dbReference>
<reference evidence="8 9" key="1">
    <citation type="submission" date="2019-02" db="EMBL/GenBank/DDBJ databases">
        <title>Deep-cultivation of Planctomycetes and their phenomic and genomic characterization uncovers novel biology.</title>
        <authorList>
            <person name="Wiegand S."/>
            <person name="Jogler M."/>
            <person name="Boedeker C."/>
            <person name="Pinto D."/>
            <person name="Vollmers J."/>
            <person name="Rivas-Marin E."/>
            <person name="Kohn T."/>
            <person name="Peeters S.H."/>
            <person name="Heuer A."/>
            <person name="Rast P."/>
            <person name="Oberbeckmann S."/>
            <person name="Bunk B."/>
            <person name="Jeske O."/>
            <person name="Meyerdierks A."/>
            <person name="Storesund J.E."/>
            <person name="Kallscheuer N."/>
            <person name="Luecker S."/>
            <person name="Lage O.M."/>
            <person name="Pohl T."/>
            <person name="Merkel B.J."/>
            <person name="Hornburger P."/>
            <person name="Mueller R.-W."/>
            <person name="Bruemmer F."/>
            <person name="Labrenz M."/>
            <person name="Spormann A.M."/>
            <person name="Op den Camp H."/>
            <person name="Overmann J."/>
            <person name="Amann R."/>
            <person name="Jetten M.S.M."/>
            <person name="Mascher T."/>
            <person name="Medema M.H."/>
            <person name="Devos D.P."/>
            <person name="Kaster A.-K."/>
            <person name="Ovreas L."/>
            <person name="Rohde M."/>
            <person name="Galperin M.Y."/>
            <person name="Jogler C."/>
        </authorList>
    </citation>
    <scope>NUCLEOTIDE SEQUENCE [LARGE SCALE GENOMIC DNA]</scope>
    <source>
        <strain evidence="8 9">Pan189</strain>
    </source>
</reference>
<dbReference type="CDD" id="cd00082">
    <property type="entry name" value="HisKA"/>
    <property type="match status" value="1"/>
</dbReference>
<evidence type="ECO:0000259" key="7">
    <source>
        <dbReference type="PROSITE" id="PS50109"/>
    </source>
</evidence>